<keyword evidence="6" id="KW-0472">Membrane</keyword>
<dbReference type="EMBL" id="JAIWQS010000004">
    <property type="protein sequence ID" value="KAJ8768011.1"/>
    <property type="molecule type" value="Genomic_DNA"/>
</dbReference>
<dbReference type="GO" id="GO:0000139">
    <property type="term" value="C:Golgi membrane"/>
    <property type="evidence" value="ECO:0007669"/>
    <property type="project" value="UniProtKB-SubCell"/>
</dbReference>
<dbReference type="GO" id="GO:0016757">
    <property type="term" value="F:glycosyltransferase activity"/>
    <property type="evidence" value="ECO:0007669"/>
    <property type="project" value="UniProtKB-KW"/>
</dbReference>
<feature type="transmembrane region" description="Helical" evidence="6">
    <location>
        <begin position="9"/>
        <end position="30"/>
    </location>
</feature>
<keyword evidence="4" id="KW-0735">Signal-anchor</keyword>
<evidence type="ECO:0000313" key="9">
    <source>
        <dbReference type="Proteomes" id="UP001159364"/>
    </source>
</evidence>
<dbReference type="PANTHER" id="PTHR11062">
    <property type="entry name" value="EXOSTOSIN HEPARAN SULFATE GLYCOSYLTRANSFERASE -RELATED"/>
    <property type="match status" value="1"/>
</dbReference>
<comment type="similarity">
    <text evidence="2">Belongs to the glycosyltransferase 47 family.</text>
</comment>
<evidence type="ECO:0000256" key="4">
    <source>
        <dbReference type="ARBA" id="ARBA00022968"/>
    </source>
</evidence>
<feature type="domain" description="Exostosin GT47" evidence="7">
    <location>
        <begin position="134"/>
        <end position="416"/>
    </location>
</feature>
<keyword evidence="9" id="KW-1185">Reference proteome</keyword>
<dbReference type="AlphaFoldDB" id="A0AAV8TM68"/>
<keyword evidence="5" id="KW-0333">Golgi apparatus</keyword>
<protein>
    <recommendedName>
        <fullName evidence="7">Exostosin GT47 domain-containing protein</fullName>
    </recommendedName>
</protein>
<gene>
    <name evidence="8" type="ORF">K2173_020951</name>
</gene>
<dbReference type="Proteomes" id="UP001159364">
    <property type="component" value="Linkage Group LG04"/>
</dbReference>
<evidence type="ECO:0000256" key="2">
    <source>
        <dbReference type="ARBA" id="ARBA00010271"/>
    </source>
</evidence>
<dbReference type="Pfam" id="PF03016">
    <property type="entry name" value="Exostosin_GT47"/>
    <property type="match status" value="1"/>
</dbReference>
<reference evidence="8 9" key="1">
    <citation type="submission" date="2021-09" db="EMBL/GenBank/DDBJ databases">
        <title>Genomic insights and catalytic innovation underlie evolution of tropane alkaloids biosynthesis.</title>
        <authorList>
            <person name="Wang Y.-J."/>
            <person name="Tian T."/>
            <person name="Huang J.-P."/>
            <person name="Huang S.-X."/>
        </authorList>
    </citation>
    <scope>NUCLEOTIDE SEQUENCE [LARGE SCALE GENOMIC DNA]</scope>
    <source>
        <strain evidence="8">KIB-2018</strain>
        <tissue evidence="8">Leaf</tissue>
    </source>
</reference>
<dbReference type="PANTHER" id="PTHR11062:SF267">
    <property type="entry name" value="EXOSTOSIN FAMILY PROTEIN"/>
    <property type="match status" value="1"/>
</dbReference>
<proteinExistence type="inferred from homology"/>
<evidence type="ECO:0000256" key="3">
    <source>
        <dbReference type="ARBA" id="ARBA00022676"/>
    </source>
</evidence>
<keyword evidence="3" id="KW-0808">Transferase</keyword>
<accession>A0AAV8TM68</accession>
<dbReference type="InterPro" id="IPR004263">
    <property type="entry name" value="Exostosin"/>
</dbReference>
<keyword evidence="6" id="KW-0812">Transmembrane</keyword>
<dbReference type="InterPro" id="IPR040911">
    <property type="entry name" value="Exostosin_GT47"/>
</dbReference>
<evidence type="ECO:0000259" key="7">
    <source>
        <dbReference type="Pfam" id="PF03016"/>
    </source>
</evidence>
<evidence type="ECO:0000313" key="8">
    <source>
        <dbReference type="EMBL" id="KAJ8768011.1"/>
    </source>
</evidence>
<organism evidence="8 9">
    <name type="scientific">Erythroxylum novogranatense</name>
    <dbReference type="NCBI Taxonomy" id="1862640"/>
    <lineage>
        <taxon>Eukaryota</taxon>
        <taxon>Viridiplantae</taxon>
        <taxon>Streptophyta</taxon>
        <taxon>Embryophyta</taxon>
        <taxon>Tracheophyta</taxon>
        <taxon>Spermatophyta</taxon>
        <taxon>Magnoliopsida</taxon>
        <taxon>eudicotyledons</taxon>
        <taxon>Gunneridae</taxon>
        <taxon>Pentapetalae</taxon>
        <taxon>rosids</taxon>
        <taxon>fabids</taxon>
        <taxon>Malpighiales</taxon>
        <taxon>Erythroxylaceae</taxon>
        <taxon>Erythroxylum</taxon>
    </lineage>
</organism>
<keyword evidence="3" id="KW-0328">Glycosyltransferase</keyword>
<comment type="caution">
    <text evidence="8">The sequence shown here is derived from an EMBL/GenBank/DDBJ whole genome shotgun (WGS) entry which is preliminary data.</text>
</comment>
<keyword evidence="6" id="KW-1133">Transmembrane helix</keyword>
<comment type="subcellular location">
    <subcellularLocation>
        <location evidence="1">Golgi apparatus membrane</location>
        <topology evidence="1">Single-pass type II membrane protein</topology>
    </subcellularLocation>
</comment>
<name>A0AAV8TM68_9ROSI</name>
<sequence>MGIRSSSHLYIALMVPSLLVALLFIFVFPLKQNTIVINLLSSSFHHQSLIVSEALQPSSAPVSLPPIPLVRVGPRHKKIKSSSEEIEDGLARARAAIREAVVSKNYSSYKKETYIPRGAAYRNPVAFHQSHIEMEKRFKVWVYREGEKPLVHLAPVHEIYGIEGQFIDEMESGKSHFAARHPDEAHAFLLPMSITHMISYVYSPNADSRGFIQRLVADYVHVLADKYPYWNRSNGGADHFVVSCHDWAPDISRGSPEHHKNFIRVLCNANKSEGFNPQRDVSIPEIRIPEGKLDVPGKAQPPSNRSIFAFFAGGSHGYIRKVLLEQWKDKDDEIQVHEYLNKNQNYFTLMGNSKFCLCPSGYEVASPRVVTAIQLGCVPVTISDNYELPFSDVLDWSKFSVNIPSSKIPQVKKILKGISERRYLMMQKRVMQVRRHFMLHRPAQPFDMLRMILHSVWLRRLNFRLPHSSISVS</sequence>
<evidence type="ECO:0000256" key="5">
    <source>
        <dbReference type="ARBA" id="ARBA00023034"/>
    </source>
</evidence>
<evidence type="ECO:0000256" key="1">
    <source>
        <dbReference type="ARBA" id="ARBA00004323"/>
    </source>
</evidence>
<evidence type="ECO:0000256" key="6">
    <source>
        <dbReference type="SAM" id="Phobius"/>
    </source>
</evidence>